<reference evidence="10 12" key="1">
    <citation type="journal article" date="2008" name="Science">
        <title>The Physcomitrella genome reveals evolutionary insights into the conquest of land by plants.</title>
        <authorList>
            <person name="Rensing S."/>
            <person name="Lang D."/>
            <person name="Zimmer A."/>
            <person name="Terry A."/>
            <person name="Salamov A."/>
            <person name="Shapiro H."/>
            <person name="Nishiyama T."/>
            <person name="Perroud P.-F."/>
            <person name="Lindquist E."/>
            <person name="Kamisugi Y."/>
            <person name="Tanahashi T."/>
            <person name="Sakakibara K."/>
            <person name="Fujita T."/>
            <person name="Oishi K."/>
            <person name="Shin-I T."/>
            <person name="Kuroki Y."/>
            <person name="Toyoda A."/>
            <person name="Suzuki Y."/>
            <person name="Hashimoto A."/>
            <person name="Yamaguchi K."/>
            <person name="Sugano A."/>
            <person name="Kohara Y."/>
            <person name="Fujiyama A."/>
            <person name="Anterola A."/>
            <person name="Aoki S."/>
            <person name="Ashton N."/>
            <person name="Barbazuk W.B."/>
            <person name="Barker E."/>
            <person name="Bennetzen J."/>
            <person name="Bezanilla M."/>
            <person name="Blankenship R."/>
            <person name="Cho S.H."/>
            <person name="Dutcher S."/>
            <person name="Estelle M."/>
            <person name="Fawcett J.A."/>
            <person name="Gundlach H."/>
            <person name="Hanada K."/>
            <person name="Heyl A."/>
            <person name="Hicks K.A."/>
            <person name="Hugh J."/>
            <person name="Lohr M."/>
            <person name="Mayer K."/>
            <person name="Melkozernov A."/>
            <person name="Murata T."/>
            <person name="Nelson D."/>
            <person name="Pils B."/>
            <person name="Prigge M."/>
            <person name="Reiss B."/>
            <person name="Renner T."/>
            <person name="Rombauts S."/>
            <person name="Rushton P."/>
            <person name="Sanderfoot A."/>
            <person name="Schween G."/>
            <person name="Shiu S.-H."/>
            <person name="Stueber K."/>
            <person name="Theodoulou F.L."/>
            <person name="Tu H."/>
            <person name="Van de Peer Y."/>
            <person name="Verrier P.J."/>
            <person name="Waters E."/>
            <person name="Wood A."/>
            <person name="Yang L."/>
            <person name="Cove D."/>
            <person name="Cuming A."/>
            <person name="Hasebe M."/>
            <person name="Lucas S."/>
            <person name="Mishler D.B."/>
            <person name="Reski R."/>
            <person name="Grigoriev I."/>
            <person name="Quatrano R.S."/>
            <person name="Boore J.L."/>
        </authorList>
    </citation>
    <scope>NUCLEOTIDE SEQUENCE [LARGE SCALE GENOMIC DNA]</scope>
    <source>
        <strain evidence="11 12">cv. Gransden 2004</strain>
    </source>
</reference>
<dbReference type="Gene3D" id="1.20.120.1070">
    <property type="entry name" value="Translation initiation factor eIF-2B, N-terminal domain"/>
    <property type="match status" value="1"/>
</dbReference>
<evidence type="ECO:0000256" key="6">
    <source>
        <dbReference type="ARBA" id="ARBA00044208"/>
    </source>
</evidence>
<evidence type="ECO:0000256" key="8">
    <source>
        <dbReference type="ARBA" id="ARBA00046432"/>
    </source>
</evidence>
<dbReference type="InterPro" id="IPR042529">
    <property type="entry name" value="IF_2B-like_C"/>
</dbReference>
<dbReference type="OrthoDB" id="10249309at2759"/>
<evidence type="ECO:0000256" key="7">
    <source>
        <dbReference type="ARBA" id="ARBA00044236"/>
    </source>
</evidence>
<dbReference type="InterPro" id="IPR000649">
    <property type="entry name" value="IF-2B-related"/>
</dbReference>
<keyword evidence="3" id="KW-0963">Cytoplasm</keyword>
<dbReference type="FunFam" id="3.40.50.10470:FF:000007">
    <property type="entry name" value="Translation initiation factor eIF-2B subunit alpha"/>
    <property type="match status" value="1"/>
</dbReference>
<reference evidence="11" key="3">
    <citation type="submission" date="2020-12" db="UniProtKB">
        <authorList>
            <consortium name="EnsemblPlants"/>
        </authorList>
    </citation>
    <scope>IDENTIFICATION</scope>
</reference>
<keyword evidence="4" id="KW-0396">Initiation factor</keyword>
<dbReference type="GO" id="GO:0005851">
    <property type="term" value="C:eukaryotic translation initiation factor 2B complex"/>
    <property type="evidence" value="ECO:0000318"/>
    <property type="project" value="GO_Central"/>
</dbReference>
<dbReference type="STRING" id="3218.A0A2K1KKA7"/>
<evidence type="ECO:0000256" key="4">
    <source>
        <dbReference type="ARBA" id="ARBA00022540"/>
    </source>
</evidence>
<dbReference type="EnsemblPlants" id="Pp3c5_19430V3.2">
    <property type="protein sequence ID" value="Pp3c5_19430V3.2"/>
    <property type="gene ID" value="Pp3c5_19430"/>
</dbReference>
<evidence type="ECO:0000256" key="5">
    <source>
        <dbReference type="ARBA" id="ARBA00022917"/>
    </source>
</evidence>
<comment type="subunit">
    <text evidence="8">Component of the translation initiation factor 2B (eIF2B) complex which is a heterodecamer of two sets of five different subunits: alpha, beta, gamma, delta and epsilon. Subunits alpha, beta and delta comprise a regulatory subcomplex and subunits epsilon and gamma comprise a catalytic subcomplex. Within the complex, the hexameric regulatory complex resides at the center, with the two heterodimeric catalytic subcomplexes bound on opposite sides.</text>
</comment>
<organism evidence="10">
    <name type="scientific">Physcomitrium patens</name>
    <name type="common">Spreading-leaved earth moss</name>
    <name type="synonym">Physcomitrella patens</name>
    <dbReference type="NCBI Taxonomy" id="3218"/>
    <lineage>
        <taxon>Eukaryota</taxon>
        <taxon>Viridiplantae</taxon>
        <taxon>Streptophyta</taxon>
        <taxon>Embryophyta</taxon>
        <taxon>Bryophyta</taxon>
        <taxon>Bryophytina</taxon>
        <taxon>Bryopsida</taxon>
        <taxon>Funariidae</taxon>
        <taxon>Funariales</taxon>
        <taxon>Funariaceae</taxon>
        <taxon>Physcomitrium</taxon>
    </lineage>
</organism>
<dbReference type="GO" id="GO:0006413">
    <property type="term" value="P:translational initiation"/>
    <property type="evidence" value="ECO:0000318"/>
    <property type="project" value="GO_Central"/>
</dbReference>
<dbReference type="GO" id="GO:0005829">
    <property type="term" value="C:cytosol"/>
    <property type="evidence" value="ECO:0007669"/>
    <property type="project" value="UniProtKB-SubCell"/>
</dbReference>
<dbReference type="Gene3D" id="3.40.50.10470">
    <property type="entry name" value="Translation initiation factor eif-2b, domain 2"/>
    <property type="match status" value="1"/>
</dbReference>
<dbReference type="SUPFAM" id="SSF100950">
    <property type="entry name" value="NagB/RpiA/CoA transferase-like"/>
    <property type="match status" value="1"/>
</dbReference>
<dbReference type="OMA" id="QQHQNRT"/>
<keyword evidence="5" id="KW-0648">Protein biosynthesis</keyword>
<evidence type="ECO:0000313" key="11">
    <source>
        <dbReference type="EnsemblPlants" id="Pp3c5_19430V3.1"/>
    </source>
</evidence>
<dbReference type="InterPro" id="IPR051501">
    <property type="entry name" value="eIF2B_alpha/beta/delta"/>
</dbReference>
<dbReference type="FunCoup" id="A0A2K1KKA7">
    <property type="interactions" value="4458"/>
</dbReference>
<dbReference type="RefSeq" id="XP_024375692.1">
    <property type="nucleotide sequence ID" value="XM_024519924.2"/>
</dbReference>
<name>A0A2K1KKA7_PHYPA</name>
<dbReference type="EnsemblPlants" id="Pp3c5_19430V3.1">
    <property type="protein sequence ID" value="Pp3c5_19430V3.1"/>
    <property type="gene ID" value="Pp3c5_19430"/>
</dbReference>
<dbReference type="GO" id="GO:0003743">
    <property type="term" value="F:translation initiation factor activity"/>
    <property type="evidence" value="ECO:0007669"/>
    <property type="project" value="UniProtKB-KW"/>
</dbReference>
<reference evidence="10 12" key="2">
    <citation type="journal article" date="2018" name="Plant J.">
        <title>The Physcomitrella patens chromosome-scale assembly reveals moss genome structure and evolution.</title>
        <authorList>
            <person name="Lang D."/>
            <person name="Ullrich K.K."/>
            <person name="Murat F."/>
            <person name="Fuchs J."/>
            <person name="Jenkins J."/>
            <person name="Haas F.B."/>
            <person name="Piednoel M."/>
            <person name="Gundlach H."/>
            <person name="Van Bel M."/>
            <person name="Meyberg R."/>
            <person name="Vives C."/>
            <person name="Morata J."/>
            <person name="Symeonidi A."/>
            <person name="Hiss M."/>
            <person name="Muchero W."/>
            <person name="Kamisugi Y."/>
            <person name="Saleh O."/>
            <person name="Blanc G."/>
            <person name="Decker E.L."/>
            <person name="van Gessel N."/>
            <person name="Grimwood J."/>
            <person name="Hayes R.D."/>
            <person name="Graham S.W."/>
            <person name="Gunter L.E."/>
            <person name="McDaniel S.F."/>
            <person name="Hoernstein S.N.W."/>
            <person name="Larsson A."/>
            <person name="Li F.W."/>
            <person name="Perroud P.F."/>
            <person name="Phillips J."/>
            <person name="Ranjan P."/>
            <person name="Rokshar D.S."/>
            <person name="Rothfels C.J."/>
            <person name="Schneider L."/>
            <person name="Shu S."/>
            <person name="Stevenson D.W."/>
            <person name="Thummler F."/>
            <person name="Tillich M."/>
            <person name="Villarreal Aguilar J.C."/>
            <person name="Widiez T."/>
            <person name="Wong G.K."/>
            <person name="Wymore A."/>
            <person name="Zhang Y."/>
            <person name="Zimmer A.D."/>
            <person name="Quatrano R.S."/>
            <person name="Mayer K.F.X."/>
            <person name="Goodstein D."/>
            <person name="Casacuberta J.M."/>
            <person name="Vandepoele K."/>
            <person name="Reski R."/>
            <person name="Cuming A.C."/>
            <person name="Tuskan G.A."/>
            <person name="Maumus F."/>
            <person name="Salse J."/>
            <person name="Schmutz J."/>
            <person name="Rensing S.A."/>
        </authorList>
    </citation>
    <scope>NUCLEOTIDE SEQUENCE [LARGE SCALE GENOMIC DNA]</scope>
    <source>
        <strain evidence="11 12">cv. Gransden 2004</strain>
    </source>
</reference>
<dbReference type="FunFam" id="1.20.120.1070:FF:000003">
    <property type="entry name" value="Translation initiation factor eIF-2B subunit alpha"/>
    <property type="match status" value="1"/>
</dbReference>
<protein>
    <recommendedName>
        <fullName evidence="6">Translation initiation factor eIF2B subunit alpha</fullName>
    </recommendedName>
    <alternativeName>
        <fullName evidence="7">eIF2B GDP-GTP exchange factor subunit alpha</fullName>
    </alternativeName>
</protein>
<sequence>MYRSSSLRYESSHRDFSLRGESDEDYLDISLEDDRGWCKPSPGFEVSGSKRGFCHPFHEDRKKVLQERRDSTPNSVTFEWLRQAESASLYAGLKDHTISVSHSVRSWGREVVREKPFNVIHEFDSWRKSPDLAEAVAAIKALTAVIKRSEATTMMGLEVELKNASDTLKESDESSISLSAGCDLFMRYVTRTSAIEYEDIEAGKARLIERGEKFGEISQKARRTIAKLGKDFIADGITILTHGYSRVVLALLKLAASEGKDFNVICTEGRPDNTGAEMAKELVPAGIPVTLVLDSGVAYVMETVDMVLMGAEGVVESGGIISMLGTYQTALVAYSLKKPVYVAAESYKFARLFPLDQRDMSPAPRHVDFLVPLPQVVNVENSARDYTPPQYLTLIFSDLGVLTPSAVSDELIQLYL</sequence>
<accession>A0A2K1KKA7</accession>
<dbReference type="PANTHER" id="PTHR45860:SF1">
    <property type="entry name" value="TRANSLATION INITIATION FACTOR EIF-2B SUBUNIT ALPHA"/>
    <property type="match status" value="1"/>
</dbReference>
<evidence type="ECO:0000256" key="1">
    <source>
        <dbReference type="ARBA" id="ARBA00004514"/>
    </source>
</evidence>
<dbReference type="InterPro" id="IPR042528">
    <property type="entry name" value="elF-2B_alpha_N"/>
</dbReference>
<gene>
    <name evidence="11" type="primary">LOC112282393</name>
    <name evidence="10" type="ORF">PHYPA_007884</name>
</gene>
<comment type="similarity">
    <text evidence="2 9">Belongs to the eIF-2B alpha/beta/delta subunits family.</text>
</comment>
<evidence type="ECO:0000256" key="3">
    <source>
        <dbReference type="ARBA" id="ARBA00022490"/>
    </source>
</evidence>
<dbReference type="Gramene" id="Pp3c5_19430V3.2">
    <property type="protein sequence ID" value="Pp3c5_19430V3.2"/>
    <property type="gene ID" value="Pp3c5_19430"/>
</dbReference>
<comment type="subcellular location">
    <subcellularLocation>
        <location evidence="1">Cytoplasm</location>
        <location evidence="1">Cytosol</location>
    </subcellularLocation>
</comment>
<dbReference type="KEGG" id="ppp:112282393"/>
<dbReference type="Pfam" id="PF01008">
    <property type="entry name" value="IF-2B"/>
    <property type="match status" value="1"/>
</dbReference>
<evidence type="ECO:0000313" key="10">
    <source>
        <dbReference type="EMBL" id="PNR54207.1"/>
    </source>
</evidence>
<dbReference type="PaxDb" id="3218-PP1S93_65V6.1"/>
<dbReference type="Gramene" id="Pp3c5_19430V3.1">
    <property type="protein sequence ID" value="Pp3c5_19430V3.1"/>
    <property type="gene ID" value="Pp3c5_19430"/>
</dbReference>
<dbReference type="Proteomes" id="UP000006727">
    <property type="component" value="Chromosome 5"/>
</dbReference>
<proteinExistence type="inferred from homology"/>
<dbReference type="GeneID" id="112282393"/>
<dbReference type="InterPro" id="IPR037171">
    <property type="entry name" value="NagB/RpiA_transferase-like"/>
</dbReference>
<evidence type="ECO:0000256" key="2">
    <source>
        <dbReference type="ARBA" id="ARBA00007251"/>
    </source>
</evidence>
<dbReference type="AlphaFoldDB" id="A0A2K1KKA7"/>
<evidence type="ECO:0000313" key="12">
    <source>
        <dbReference type="Proteomes" id="UP000006727"/>
    </source>
</evidence>
<dbReference type="EMBL" id="ABEU02000005">
    <property type="protein sequence ID" value="PNR54207.1"/>
    <property type="molecule type" value="Genomic_DNA"/>
</dbReference>
<keyword evidence="12" id="KW-1185">Reference proteome</keyword>
<dbReference type="PANTHER" id="PTHR45860">
    <property type="entry name" value="TRANSLATION INITIATION FACTOR EIF-2B SUBUNIT ALPHA"/>
    <property type="match status" value="1"/>
</dbReference>
<evidence type="ECO:0000256" key="9">
    <source>
        <dbReference type="RuleBase" id="RU003814"/>
    </source>
</evidence>